<dbReference type="AlphaFoldDB" id="A0A0J1GVS1"/>
<dbReference type="Proteomes" id="UP000036097">
    <property type="component" value="Unassembled WGS sequence"/>
</dbReference>
<organism evidence="2 3">
    <name type="scientific">Photobacterium aquae</name>
    <dbReference type="NCBI Taxonomy" id="1195763"/>
    <lineage>
        <taxon>Bacteria</taxon>
        <taxon>Pseudomonadati</taxon>
        <taxon>Pseudomonadota</taxon>
        <taxon>Gammaproteobacteria</taxon>
        <taxon>Vibrionales</taxon>
        <taxon>Vibrionaceae</taxon>
        <taxon>Photobacterium</taxon>
    </lineage>
</organism>
<comment type="caution">
    <text evidence="2">The sequence shown here is derived from an EMBL/GenBank/DDBJ whole genome shotgun (WGS) entry which is preliminary data.</text>
</comment>
<dbReference type="PATRIC" id="fig|1195763.3.peg.4092"/>
<proteinExistence type="predicted"/>
<evidence type="ECO:0000313" key="2">
    <source>
        <dbReference type="EMBL" id="KLV03544.1"/>
    </source>
</evidence>
<keyword evidence="3" id="KW-1185">Reference proteome</keyword>
<sequence>MSNPTIVTGFRLGESYSDKVIEKWYQEQPKKALSLRDTLFVGIQIKEQFPTLFRLIIEFSQQGKELDHTILRQLLDIDKMMNGECNKQQNDSVASTLGTNNTAIDPVKHQDTENLEPTNESERKTQTQPKAKKIPPLLQSLGR</sequence>
<accession>A0A0J1GVS1</accession>
<feature type="region of interest" description="Disordered" evidence="1">
    <location>
        <begin position="90"/>
        <end position="143"/>
    </location>
</feature>
<evidence type="ECO:0000313" key="3">
    <source>
        <dbReference type="Proteomes" id="UP000036097"/>
    </source>
</evidence>
<dbReference type="EMBL" id="LDOT01000032">
    <property type="protein sequence ID" value="KLV03544.1"/>
    <property type="molecule type" value="Genomic_DNA"/>
</dbReference>
<name>A0A0J1GVS1_9GAMM</name>
<protein>
    <submittedName>
        <fullName evidence="2">Uncharacterized protein</fullName>
    </submittedName>
</protein>
<reference evidence="2 3" key="1">
    <citation type="submission" date="2015-05" db="EMBL/GenBank/DDBJ databases">
        <title>Photobacterium galathea sp. nov.</title>
        <authorList>
            <person name="Machado H."/>
            <person name="Gram L."/>
        </authorList>
    </citation>
    <scope>NUCLEOTIDE SEQUENCE [LARGE SCALE GENOMIC DNA]</scope>
    <source>
        <strain evidence="2 3">CGMCC 1.12159</strain>
    </source>
</reference>
<gene>
    <name evidence="2" type="ORF">ABT56_19135</name>
</gene>
<feature type="compositionally biased region" description="Polar residues" evidence="1">
    <location>
        <begin position="90"/>
        <end position="103"/>
    </location>
</feature>
<evidence type="ECO:0000256" key="1">
    <source>
        <dbReference type="SAM" id="MobiDB-lite"/>
    </source>
</evidence>
<dbReference type="RefSeq" id="WP_047880505.1">
    <property type="nucleotide sequence ID" value="NZ_LDOT01000032.1"/>
</dbReference>